<sequence length="64" mass="6754">MVSQITVGGGGGCLTVGVSCGKSERVFCHCDKLIWAKLDAIRGIIDKEQQAVAVGDVDNCSLDW</sequence>
<dbReference type="AlphaFoldDB" id="A0A915I8X1"/>
<evidence type="ECO:0000313" key="2">
    <source>
        <dbReference type="WBParaSite" id="nRc.2.0.1.t10619-RA"/>
    </source>
</evidence>
<keyword evidence="1" id="KW-1185">Reference proteome</keyword>
<organism evidence="1 2">
    <name type="scientific">Romanomermis culicivorax</name>
    <name type="common">Nematode worm</name>
    <dbReference type="NCBI Taxonomy" id="13658"/>
    <lineage>
        <taxon>Eukaryota</taxon>
        <taxon>Metazoa</taxon>
        <taxon>Ecdysozoa</taxon>
        <taxon>Nematoda</taxon>
        <taxon>Enoplea</taxon>
        <taxon>Dorylaimia</taxon>
        <taxon>Mermithida</taxon>
        <taxon>Mermithoidea</taxon>
        <taxon>Mermithidae</taxon>
        <taxon>Romanomermis</taxon>
    </lineage>
</organism>
<reference evidence="2" key="1">
    <citation type="submission" date="2022-11" db="UniProtKB">
        <authorList>
            <consortium name="WormBaseParasite"/>
        </authorList>
    </citation>
    <scope>IDENTIFICATION</scope>
</reference>
<proteinExistence type="predicted"/>
<evidence type="ECO:0000313" key="1">
    <source>
        <dbReference type="Proteomes" id="UP000887565"/>
    </source>
</evidence>
<protein>
    <submittedName>
        <fullName evidence="2">Uncharacterized protein</fullName>
    </submittedName>
</protein>
<accession>A0A915I8X1</accession>
<dbReference type="WBParaSite" id="nRc.2.0.1.t10619-RA">
    <property type="protein sequence ID" value="nRc.2.0.1.t10619-RA"/>
    <property type="gene ID" value="nRc.2.0.1.g10619"/>
</dbReference>
<name>A0A915I8X1_ROMCU</name>
<dbReference type="Proteomes" id="UP000887565">
    <property type="component" value="Unplaced"/>
</dbReference>